<organism evidence="2 3">
    <name type="scientific">Photobacterium alginatilyticum</name>
    <dbReference type="NCBI Taxonomy" id="1775171"/>
    <lineage>
        <taxon>Bacteria</taxon>
        <taxon>Pseudomonadati</taxon>
        <taxon>Pseudomonadota</taxon>
        <taxon>Gammaproteobacteria</taxon>
        <taxon>Vibrionales</taxon>
        <taxon>Vibrionaceae</taxon>
        <taxon>Photobacterium</taxon>
    </lineage>
</organism>
<keyword evidence="3" id="KW-1185">Reference proteome</keyword>
<proteinExistence type="predicted"/>
<name>A0ABW9YLI1_9GAMM</name>
<evidence type="ECO:0008006" key="4">
    <source>
        <dbReference type="Google" id="ProtNLM"/>
    </source>
</evidence>
<comment type="caution">
    <text evidence="2">The sequence shown here is derived from an EMBL/GenBank/DDBJ whole genome shotgun (WGS) entry which is preliminary data.</text>
</comment>
<evidence type="ECO:0000313" key="2">
    <source>
        <dbReference type="EMBL" id="NBI54575.1"/>
    </source>
</evidence>
<evidence type="ECO:0000313" key="3">
    <source>
        <dbReference type="Proteomes" id="UP000738517"/>
    </source>
</evidence>
<dbReference type="RefSeq" id="WP_160654675.1">
    <property type="nucleotide sequence ID" value="NZ_RSEJ01000021.1"/>
</dbReference>
<gene>
    <name evidence="2" type="ORF">EIZ48_18820</name>
</gene>
<dbReference type="SUPFAM" id="SSF56349">
    <property type="entry name" value="DNA breaking-rejoining enzymes"/>
    <property type="match status" value="1"/>
</dbReference>
<accession>A0ABW9YLI1</accession>
<dbReference type="EMBL" id="RSEJ01000021">
    <property type="protein sequence ID" value="NBI54575.1"/>
    <property type="molecule type" value="Genomic_DNA"/>
</dbReference>
<dbReference type="Proteomes" id="UP000738517">
    <property type="component" value="Unassembled WGS sequence"/>
</dbReference>
<evidence type="ECO:0000256" key="1">
    <source>
        <dbReference type="SAM" id="MobiDB-lite"/>
    </source>
</evidence>
<reference evidence="2 3" key="1">
    <citation type="journal article" date="2017" name="Int. J. Syst. Evol. Microbiol.">
        <title>Photobacterium alginatilyticum sp. nov., a marine bacterium isolated from bottom seawater.</title>
        <authorList>
            <person name="Wang X."/>
            <person name="Wang Y."/>
            <person name="Yang X."/>
            <person name="Sun H."/>
            <person name="Li B."/>
            <person name="Zhang X.H."/>
        </authorList>
    </citation>
    <scope>NUCLEOTIDE SEQUENCE [LARGE SCALE GENOMIC DNA]</scope>
    <source>
        <strain evidence="2 3">P03D4</strain>
    </source>
</reference>
<sequence length="743" mass="84951">MNTEFFDFEQLLGSLRLATDQPSELQLQHLLWTRQRAKPYNGHWQAPWLLSDWTAPKWQTTAGSKTRQKNGQWVDTANVNWAIQLPENSCLTDTRYATLLETCRRLSFLYRQGYAEGKPPSIASWKTFNQQLLCLCHWMVLEHSRYHPDTYSLSLLDQAGLVRLLRAIATGDWNGTHGLVERCLSGLYQAVFREPCPAKLLAEPGNWPQNTCQAVIDWLEANQGYSYRQGSGNTDHTGLVSRVLLGRLASVQVNSLKKHQRLNAVLRQFEPKLAHPTLLIRSRQSTEYPSQSTPTQQEALYTTGSKTSVEQASTMLRLILMLYRHQPEHLPPPMTLNLPAAVLSAVKLATRDNHTPFIPVDTGLQYLNHALRWVVLYGDALVDYYLAIMSQLRAKADTSVALRPWKKVMNYDLPKVLSQTPQPQALKEAGFIFTQLGTPKTGRDFDRLRSQPTLHEALEIYIGAVTVVIALMKPSRDCEVANLPRFCLLRTCGGHYWLDSDLAKRTKSERRTRTGGKPIPVITARAIQQVRKLNRGLSKLFGEDDNHLRFKLFYLPNPNKWGTAKKIDAGSLNSYLDKFCDYVGLPPDEHGRRWYLRIHQMRKWFLLLLFWSGRYDVLDAASWIAGHTDVDHLYAYIEREFPGGKIGQLEAECAIDLLAEYDSTQVTIDGEDEGLAELYQRVLRQFRVKALNMVPEREWQALVEDLFEHDYHLAPYSITTDDGHKRLCIAIRQGGRKTGRLND</sequence>
<protein>
    <recommendedName>
        <fullName evidence="4">Integrase</fullName>
    </recommendedName>
</protein>
<feature type="region of interest" description="Disordered" evidence="1">
    <location>
        <begin position="283"/>
        <end position="304"/>
    </location>
</feature>
<dbReference type="InterPro" id="IPR011010">
    <property type="entry name" value="DNA_brk_join_enz"/>
</dbReference>